<gene>
    <name evidence="13" type="ORF">DYL59_18385</name>
</gene>
<dbReference type="Pfam" id="PF00577">
    <property type="entry name" value="Usher"/>
    <property type="match status" value="1"/>
</dbReference>
<dbReference type="Pfam" id="PF13954">
    <property type="entry name" value="PapC_N"/>
    <property type="match status" value="1"/>
</dbReference>
<dbReference type="InterPro" id="IPR018030">
    <property type="entry name" value="Fimbrial_membr_usher_CS"/>
</dbReference>
<dbReference type="PANTHER" id="PTHR30451">
    <property type="entry name" value="OUTER MEMBRANE USHER PROTEIN"/>
    <property type="match status" value="1"/>
</dbReference>
<dbReference type="PROSITE" id="PS01151">
    <property type="entry name" value="FIMBRIAL_USHER"/>
    <property type="match status" value="1"/>
</dbReference>
<organism evidence="13 14">
    <name type="scientific">Pseudomonas kairouanensis</name>
    <dbReference type="NCBI Taxonomy" id="2293832"/>
    <lineage>
        <taxon>Bacteria</taxon>
        <taxon>Pseudomonadati</taxon>
        <taxon>Pseudomonadota</taxon>
        <taxon>Gammaproteobacteria</taxon>
        <taxon>Pseudomonadales</taxon>
        <taxon>Pseudomonadaceae</taxon>
        <taxon>Pseudomonas</taxon>
    </lineage>
</organism>
<dbReference type="PANTHER" id="PTHR30451:SF20">
    <property type="entry name" value="FIMBRIAE USHER"/>
    <property type="match status" value="1"/>
</dbReference>
<feature type="region of interest" description="Disordered" evidence="10">
    <location>
        <begin position="606"/>
        <end position="626"/>
    </location>
</feature>
<evidence type="ECO:0000256" key="7">
    <source>
        <dbReference type="ARBA" id="ARBA00023136"/>
    </source>
</evidence>
<dbReference type="Gene3D" id="3.10.20.410">
    <property type="match status" value="1"/>
</dbReference>
<keyword evidence="6" id="KW-0732">Signal</keyword>
<dbReference type="InterPro" id="IPR000015">
    <property type="entry name" value="Fimb_usher"/>
</dbReference>
<reference evidence="13 14" key="1">
    <citation type="journal article" date="2019" name="Syst. Appl. Microbiol.">
        <title>New species of pathogenic Pseudomonas isolated from citrus in Tunisia: Proposal of Pseudomonas kairouanensis sp. nov. and Pseudomonas nabeulensis sp. nov.</title>
        <authorList>
            <person name="Oueslati M."/>
            <person name="Mulet M."/>
            <person name="Gomila M."/>
            <person name="Berge O."/>
            <person name="Hajlaoui M.R."/>
            <person name="Lalucat J."/>
            <person name="Sadfi-Zouaoui N."/>
            <person name="Garcia-Valdes E."/>
        </authorList>
    </citation>
    <scope>NUCLEOTIDE SEQUENCE [LARGE SCALE GENOMIC DNA]</scope>
    <source>
        <strain evidence="13 14">KC12</strain>
    </source>
</reference>
<dbReference type="Proteomes" id="UP000297391">
    <property type="component" value="Unassembled WGS sequence"/>
</dbReference>
<evidence type="ECO:0000256" key="10">
    <source>
        <dbReference type="SAM" id="MobiDB-lite"/>
    </source>
</evidence>
<dbReference type="InterPro" id="IPR025949">
    <property type="entry name" value="PapC-like_C"/>
</dbReference>
<comment type="caution">
    <text evidence="13">The sequence shown here is derived from an EMBL/GenBank/DDBJ whole genome shotgun (WGS) entry which is preliminary data.</text>
</comment>
<dbReference type="OrthoDB" id="6554712at2"/>
<keyword evidence="5 9" id="KW-0812">Transmembrane</keyword>
<protein>
    <submittedName>
        <fullName evidence="13">Fimbrial biogenesis outer membrane usher protein</fullName>
    </submittedName>
</protein>
<dbReference type="InterPro" id="IPR037224">
    <property type="entry name" value="PapC_N_sf"/>
</dbReference>
<comment type="similarity">
    <text evidence="2 9">Belongs to the fimbrial export usher family.</text>
</comment>
<dbReference type="Gene3D" id="2.60.40.3110">
    <property type="match status" value="1"/>
</dbReference>
<feature type="domain" description="PapC N-terminal" evidence="12">
    <location>
        <begin position="53"/>
        <end position="197"/>
    </location>
</feature>
<keyword evidence="3 9" id="KW-0813">Transport</keyword>
<dbReference type="InterPro" id="IPR025885">
    <property type="entry name" value="PapC_N"/>
</dbReference>
<keyword evidence="4" id="KW-1134">Transmembrane beta strand</keyword>
<keyword evidence="14" id="KW-1185">Reference proteome</keyword>
<evidence type="ECO:0000259" key="11">
    <source>
        <dbReference type="Pfam" id="PF13953"/>
    </source>
</evidence>
<keyword evidence="8 9" id="KW-0998">Cell outer membrane</keyword>
<evidence type="ECO:0000256" key="2">
    <source>
        <dbReference type="ARBA" id="ARBA00008064"/>
    </source>
</evidence>
<proteinExistence type="inferred from homology"/>
<dbReference type="AlphaFoldDB" id="A0A4Z0AMB1"/>
<evidence type="ECO:0000256" key="6">
    <source>
        <dbReference type="ARBA" id="ARBA00022729"/>
    </source>
</evidence>
<keyword evidence="9" id="KW-1029">Fimbrium biogenesis</keyword>
<name>A0A4Z0AMB1_9PSED</name>
<dbReference type="InterPro" id="IPR042186">
    <property type="entry name" value="FimD_plug_dom"/>
</dbReference>
<evidence type="ECO:0000256" key="4">
    <source>
        <dbReference type="ARBA" id="ARBA00022452"/>
    </source>
</evidence>
<dbReference type="SUPFAM" id="SSF141729">
    <property type="entry name" value="FimD N-terminal domain-like"/>
    <property type="match status" value="1"/>
</dbReference>
<dbReference type="GO" id="GO:0009297">
    <property type="term" value="P:pilus assembly"/>
    <property type="evidence" value="ECO:0007669"/>
    <property type="project" value="InterPro"/>
</dbReference>
<dbReference type="GO" id="GO:0015473">
    <property type="term" value="F:fimbrial usher porin activity"/>
    <property type="evidence" value="ECO:0007669"/>
    <property type="project" value="InterPro"/>
</dbReference>
<dbReference type="GO" id="GO:0009279">
    <property type="term" value="C:cell outer membrane"/>
    <property type="evidence" value="ECO:0007669"/>
    <property type="project" value="UniProtKB-SubCell"/>
</dbReference>
<dbReference type="Gene3D" id="2.60.40.2070">
    <property type="match status" value="1"/>
</dbReference>
<dbReference type="Pfam" id="PF13953">
    <property type="entry name" value="PapC_C"/>
    <property type="match status" value="1"/>
</dbReference>
<dbReference type="Gene3D" id="2.60.40.2610">
    <property type="entry name" value="Outer membrane usher protein FimD, plug domain"/>
    <property type="match status" value="1"/>
</dbReference>
<evidence type="ECO:0000256" key="8">
    <source>
        <dbReference type="ARBA" id="ARBA00023237"/>
    </source>
</evidence>
<comment type="subcellular location">
    <subcellularLocation>
        <location evidence="1 9">Cell outer membrane</location>
        <topology evidence="1 9">Multi-pass membrane protein</topology>
    </subcellularLocation>
</comment>
<sequence length="890" mass="95951">MRRCSSSSSMITARFPRRSVPRCGSEMNRPEWVGGLVGAMLTTSEGLCAPSLNFDLHAFSSQVATDVDMSRFNLRNLMSPGVHRVDIVLNGQRKGRRTLEFVAMDAANDAVPCVDLETLETLGVNLEALLLSQPSAQVQCPTLEQWLPLASSHVDASTLEWTVSIPQAHLNRTVRGFVDPAYWDEGINAGLLNYTFSASAPLSGEGEGRRYLGLNGGVNLGSWRLRHQGAQAWNARSGLQRYQNTATYLQRSLAPWQGQLIVGDSFTGGQILEGIRLRGVSLASDERMLAQSQQGYAPQVRGFADSNATVTISQNGYTLYETTVAPGPFVISDLYATGYGGELTVRVTEVDGRRNTFVVPWSVAPQLLRLDSRKYQLNLGQVRRYGQSANTPLVFQATLAQGISNHWTLYGGGSLTQGHSLGKLGVAMGTSVGAFSFDLSDSTTQLPGQGSVGGRSLGFGYNHNLPGTGTHFVLGVYRYSTRGYLGLNDALTLQARARSQRSVQDFARPKSRVDLSISQKLGPGTLSLYGSSVDFWRRQDGRQTSFTVSYGASWRKLSWNLSAQRSRIEDTRRFLSDREHSDDVFFGRIGQRGRLDNRLMLTLSMPLGGSPNSPSLTSSVARDRGDHRASQQQLGISGLLGENAQGHYGVSASRSRTNQGAFNNVNAYAGVRTRAGQLRAGYAQAHDTRQLSFSTEGGVIAHGDGITWSQSLGEAAALVQAPGAGGAMLGHTSGARIGTSGYGVVPSLRAFHDNVISLDPSGMAMDVELKESVQHVVPTLGAVSLLQFETLNGRAVVVKALRDSGLPLPFAAQVLDEQGLEVGVVGQASKVFVRGVADSGRLTVVWSEGPSGRCYIDYWLPPPESGSRQAKADLLEGRCITRPESEARLP</sequence>
<evidence type="ECO:0000313" key="14">
    <source>
        <dbReference type="Proteomes" id="UP000297391"/>
    </source>
</evidence>
<evidence type="ECO:0000256" key="1">
    <source>
        <dbReference type="ARBA" id="ARBA00004571"/>
    </source>
</evidence>
<evidence type="ECO:0000256" key="9">
    <source>
        <dbReference type="RuleBase" id="RU003884"/>
    </source>
</evidence>
<evidence type="ECO:0000313" key="13">
    <source>
        <dbReference type="EMBL" id="TFY87547.1"/>
    </source>
</evidence>
<dbReference type="InterPro" id="IPR043142">
    <property type="entry name" value="PapC-like_C_sf"/>
</dbReference>
<evidence type="ECO:0000256" key="3">
    <source>
        <dbReference type="ARBA" id="ARBA00022448"/>
    </source>
</evidence>
<keyword evidence="7 9" id="KW-0472">Membrane</keyword>
<feature type="compositionally biased region" description="Polar residues" evidence="10">
    <location>
        <begin position="610"/>
        <end position="620"/>
    </location>
</feature>
<dbReference type="EMBL" id="QUZU01000023">
    <property type="protein sequence ID" value="TFY87547.1"/>
    <property type="molecule type" value="Genomic_DNA"/>
</dbReference>
<evidence type="ECO:0000256" key="5">
    <source>
        <dbReference type="ARBA" id="ARBA00022692"/>
    </source>
</evidence>
<feature type="domain" description="PapC-like C-terminal" evidence="11">
    <location>
        <begin position="800"/>
        <end position="862"/>
    </location>
</feature>
<evidence type="ECO:0000259" key="12">
    <source>
        <dbReference type="Pfam" id="PF13954"/>
    </source>
</evidence>
<accession>A0A4Z0AMB1</accession>